<keyword evidence="3" id="KW-0732">Signal</keyword>
<dbReference type="Proteomes" id="UP000184444">
    <property type="component" value="Unassembled WGS sequence"/>
</dbReference>
<name>A0A1M7IBT4_9RHOB</name>
<organism evidence="4 5">
    <name type="scientific">Paracoccus solventivorans</name>
    <dbReference type="NCBI Taxonomy" id="53463"/>
    <lineage>
        <taxon>Bacteria</taxon>
        <taxon>Pseudomonadati</taxon>
        <taxon>Pseudomonadota</taxon>
        <taxon>Alphaproteobacteria</taxon>
        <taxon>Rhodobacterales</taxon>
        <taxon>Paracoccaceae</taxon>
        <taxon>Paracoccus</taxon>
    </lineage>
</organism>
<evidence type="ECO:0000313" key="5">
    <source>
        <dbReference type="Proteomes" id="UP000184444"/>
    </source>
</evidence>
<feature type="chain" id="PRO_5012929434" evidence="3">
    <location>
        <begin position="23"/>
        <end position="210"/>
    </location>
</feature>
<dbReference type="InterPro" id="IPR039378">
    <property type="entry name" value="RNase_T2_prok"/>
</dbReference>
<dbReference type="InterPro" id="IPR018188">
    <property type="entry name" value="RNase_T2_His_AS_1"/>
</dbReference>
<dbReference type="RefSeq" id="WP_073067389.1">
    <property type="nucleotide sequence ID" value="NZ_FRCK01000008.1"/>
</dbReference>
<dbReference type="GO" id="GO:0033897">
    <property type="term" value="F:ribonuclease T2 activity"/>
    <property type="evidence" value="ECO:0007669"/>
    <property type="project" value="InterPro"/>
</dbReference>
<dbReference type="InterPro" id="IPR001568">
    <property type="entry name" value="RNase_T2-like"/>
</dbReference>
<comment type="similarity">
    <text evidence="1 2">Belongs to the RNase T2 family.</text>
</comment>
<dbReference type="GO" id="GO:0006401">
    <property type="term" value="P:RNA catabolic process"/>
    <property type="evidence" value="ECO:0007669"/>
    <property type="project" value="TreeGrafter"/>
</dbReference>
<dbReference type="OrthoDB" id="4720638at2"/>
<dbReference type="PROSITE" id="PS00531">
    <property type="entry name" value="RNASE_T2_2"/>
    <property type="match status" value="1"/>
</dbReference>
<evidence type="ECO:0000256" key="3">
    <source>
        <dbReference type="SAM" id="SignalP"/>
    </source>
</evidence>
<dbReference type="STRING" id="53463.SAMN05444389_10852"/>
<gene>
    <name evidence="4" type="ORF">SAMN05444389_10852</name>
</gene>
<evidence type="ECO:0000256" key="2">
    <source>
        <dbReference type="RuleBase" id="RU004328"/>
    </source>
</evidence>
<dbReference type="GO" id="GO:0003723">
    <property type="term" value="F:RNA binding"/>
    <property type="evidence" value="ECO:0007669"/>
    <property type="project" value="InterPro"/>
</dbReference>
<dbReference type="Pfam" id="PF00445">
    <property type="entry name" value="Ribonuclease_T2"/>
    <property type="match status" value="1"/>
</dbReference>
<dbReference type="PANTHER" id="PTHR11240">
    <property type="entry name" value="RIBONUCLEASE T2"/>
    <property type="match status" value="1"/>
</dbReference>
<dbReference type="SUPFAM" id="SSF55895">
    <property type="entry name" value="Ribonuclease Rh-like"/>
    <property type="match status" value="1"/>
</dbReference>
<evidence type="ECO:0000256" key="1">
    <source>
        <dbReference type="ARBA" id="ARBA00007469"/>
    </source>
</evidence>
<keyword evidence="5" id="KW-1185">Reference proteome</keyword>
<feature type="signal peptide" evidence="3">
    <location>
        <begin position="1"/>
        <end position="22"/>
    </location>
</feature>
<dbReference type="AlphaFoldDB" id="A0A1M7IBT4"/>
<dbReference type="Gene3D" id="3.90.730.10">
    <property type="entry name" value="Ribonuclease T2-like"/>
    <property type="match status" value="1"/>
</dbReference>
<dbReference type="PROSITE" id="PS00530">
    <property type="entry name" value="RNASE_T2_1"/>
    <property type="match status" value="1"/>
</dbReference>
<dbReference type="PANTHER" id="PTHR11240:SF22">
    <property type="entry name" value="RIBONUCLEASE T2"/>
    <property type="match status" value="1"/>
</dbReference>
<dbReference type="EMBL" id="FRCK01000008">
    <property type="protein sequence ID" value="SHM38241.1"/>
    <property type="molecule type" value="Genomic_DNA"/>
</dbReference>
<sequence>MKRPLLRALICAALMLPLPAAAEDVAGRFDYYVLSLSWSPSWCASEGGDAPQCDPRRRTGFVVHGLWPQYERGWPDFCTTAQRDPTRGDSRGMEDLMGSAGLAWYQWQKHGRCSGLSGPDYYRATSEAAATVAIPPVLAQLPRDVRLDAAVIEDAFIEANPELTRDGITVTCKDGRLLEVRICLTREMEPRDCGPDIRRDCRSPMLVEAP</sequence>
<protein>
    <submittedName>
        <fullName evidence="4">Ribonuclease T2</fullName>
    </submittedName>
</protein>
<dbReference type="InterPro" id="IPR036430">
    <property type="entry name" value="RNase_T2-like_sf"/>
</dbReference>
<proteinExistence type="inferred from homology"/>
<evidence type="ECO:0000313" key="4">
    <source>
        <dbReference type="EMBL" id="SHM38241.1"/>
    </source>
</evidence>
<dbReference type="CDD" id="cd01062">
    <property type="entry name" value="RNase_T2_prok"/>
    <property type="match status" value="1"/>
</dbReference>
<dbReference type="InterPro" id="IPR033130">
    <property type="entry name" value="RNase_T2_His_AS_2"/>
</dbReference>
<accession>A0A1M7IBT4</accession>
<reference evidence="5" key="1">
    <citation type="submission" date="2016-11" db="EMBL/GenBank/DDBJ databases">
        <authorList>
            <person name="Varghese N."/>
            <person name="Submissions S."/>
        </authorList>
    </citation>
    <scope>NUCLEOTIDE SEQUENCE [LARGE SCALE GENOMIC DNA]</scope>
    <source>
        <strain evidence="5">DSM 6637</strain>
    </source>
</reference>